<evidence type="ECO:0000256" key="1">
    <source>
        <dbReference type="SAM" id="MobiDB-lite"/>
    </source>
</evidence>
<dbReference type="OrthoDB" id="8955051at2"/>
<reference evidence="3" key="1">
    <citation type="submission" date="2016-06" db="EMBL/GenBank/DDBJ databases">
        <authorList>
            <person name="Varghese N."/>
        </authorList>
    </citation>
    <scope>NUCLEOTIDE SEQUENCE [LARGE SCALE GENOMIC DNA]</scope>
    <source>
        <strain evidence="3">DSM 43171</strain>
    </source>
</reference>
<dbReference type="SUPFAM" id="SSF53383">
    <property type="entry name" value="PLP-dependent transferases"/>
    <property type="match status" value="1"/>
</dbReference>
<accession>A0A1C5ISD8</accession>
<dbReference type="EMBL" id="FMDN01000015">
    <property type="protein sequence ID" value="SCG60911.1"/>
    <property type="molecule type" value="Genomic_DNA"/>
</dbReference>
<dbReference type="RefSeq" id="WP_091299512.1">
    <property type="nucleotide sequence ID" value="NZ_FMDN01000015.1"/>
</dbReference>
<dbReference type="AlphaFoldDB" id="A0A1C5ISD8"/>
<dbReference type="Proteomes" id="UP000199408">
    <property type="component" value="Unassembled WGS sequence"/>
</dbReference>
<name>A0A1C5ISD8_9ACTN</name>
<dbReference type="InterPro" id="IPR015424">
    <property type="entry name" value="PyrdxlP-dep_Trfase"/>
</dbReference>
<sequence length="373" mass="40411">MTPGTRWEVGSSFPLWTGAGAGWTDDPRPMRLYGNGRQALAALLRFGHEVHGWDRVHVPAYYCPPVVRALSTVVPVSRYEAGPHGPVVRPDPGPGEVVLAVSFFGRPPVLPVGPGAGLIVDATHDPLAPWLPDLCPDFVVAALRKTLPVPDGGALWSPRGRGLPPQPLEDDRHLAAVATIVSAMAMKSAYLAHAGGAAEKERYLARYAAGEKELGRSRPCAASPHTRYLLDRLPVHDMRRKRLRNTEVLARGLTGIAGVTVSADPYGVILLFDSAQRREAVRRGLLSARIYPAVLWPMDDADAPERFVAYSRRMLHLHTDFRWGPEDMTRVAAAVRRLVPAGRDTGSDRTEVPPMRGSAPTRAASAATKEAPC</sequence>
<gene>
    <name evidence="2" type="ORF">GA0070560_11598</name>
</gene>
<protein>
    <recommendedName>
        <fullName evidence="4">DegT/DnrJ/EryC1/StrS aminotransferase family protein</fullName>
    </recommendedName>
</protein>
<evidence type="ECO:0000313" key="2">
    <source>
        <dbReference type="EMBL" id="SCG60911.1"/>
    </source>
</evidence>
<feature type="region of interest" description="Disordered" evidence="1">
    <location>
        <begin position="340"/>
        <end position="373"/>
    </location>
</feature>
<evidence type="ECO:0008006" key="4">
    <source>
        <dbReference type="Google" id="ProtNLM"/>
    </source>
</evidence>
<organism evidence="2 3">
    <name type="scientific">Micromonospora halophytica</name>
    <dbReference type="NCBI Taxonomy" id="47864"/>
    <lineage>
        <taxon>Bacteria</taxon>
        <taxon>Bacillati</taxon>
        <taxon>Actinomycetota</taxon>
        <taxon>Actinomycetes</taxon>
        <taxon>Micromonosporales</taxon>
        <taxon>Micromonosporaceae</taxon>
        <taxon>Micromonospora</taxon>
    </lineage>
</organism>
<evidence type="ECO:0000313" key="3">
    <source>
        <dbReference type="Proteomes" id="UP000199408"/>
    </source>
</evidence>
<keyword evidence="3" id="KW-1185">Reference proteome</keyword>
<dbReference type="STRING" id="47864.GA0070560_11598"/>
<proteinExistence type="predicted"/>